<reference evidence="2 3" key="1">
    <citation type="submission" date="2021-04" db="EMBL/GenBank/DDBJ databases">
        <authorList>
            <person name="Pira H."/>
            <person name="Risdian C."/>
            <person name="Wink J."/>
        </authorList>
    </citation>
    <scope>NUCLEOTIDE SEQUENCE [LARGE SCALE GENOMIC DNA]</scope>
    <source>
        <strain evidence="2 3">WH53</strain>
    </source>
</reference>
<dbReference type="Gene3D" id="3.40.630.30">
    <property type="match status" value="1"/>
</dbReference>
<evidence type="ECO:0000313" key="2">
    <source>
        <dbReference type="EMBL" id="MBU2710946.1"/>
    </source>
</evidence>
<name>A0ABS5ZA75_9GAMM</name>
<sequence>MFRVKQLKPVEYPLVNRFYKVQGYKGKARGNENIFVLQQSQIVAALRLVPLTDQWLLRGLWVDYALRRQGLGLALLNGIIDFLTISHYYCFADQDVVPFYLKAEFISPNIQTLPVPILQRFKAYQQRNARLQALIWQSPSSLDAPLDLPKYQSHLPKT</sequence>
<evidence type="ECO:0000313" key="3">
    <source>
        <dbReference type="Proteomes" id="UP000690515"/>
    </source>
</evidence>
<comment type="caution">
    <text evidence="2">The sequence shown here is derived from an EMBL/GenBank/DDBJ whole genome shotgun (WGS) entry which is preliminary data.</text>
</comment>
<dbReference type="Proteomes" id="UP000690515">
    <property type="component" value="Unassembled WGS sequence"/>
</dbReference>
<dbReference type="SUPFAM" id="SSF55729">
    <property type="entry name" value="Acyl-CoA N-acyltransferases (Nat)"/>
    <property type="match status" value="1"/>
</dbReference>
<protein>
    <submittedName>
        <fullName evidence="2">GNAT family N-acetyltransferase</fullName>
    </submittedName>
</protein>
<dbReference type="RefSeq" id="WP_215819111.1">
    <property type="nucleotide sequence ID" value="NZ_JAGSOY010000013.1"/>
</dbReference>
<keyword evidence="3" id="KW-1185">Reference proteome</keyword>
<dbReference type="EMBL" id="JAGSOY010000013">
    <property type="protein sequence ID" value="MBU2710946.1"/>
    <property type="molecule type" value="Genomic_DNA"/>
</dbReference>
<feature type="domain" description="N-acetyltransferase" evidence="1">
    <location>
        <begin position="32"/>
        <end position="102"/>
    </location>
</feature>
<dbReference type="Pfam" id="PF00583">
    <property type="entry name" value="Acetyltransf_1"/>
    <property type="match status" value="1"/>
</dbReference>
<organism evidence="2 3">
    <name type="scientific">Zooshikella harenae</name>
    <dbReference type="NCBI Taxonomy" id="2827238"/>
    <lineage>
        <taxon>Bacteria</taxon>
        <taxon>Pseudomonadati</taxon>
        <taxon>Pseudomonadota</taxon>
        <taxon>Gammaproteobacteria</taxon>
        <taxon>Oceanospirillales</taxon>
        <taxon>Zooshikellaceae</taxon>
        <taxon>Zooshikella</taxon>
    </lineage>
</organism>
<gene>
    <name evidence="2" type="ORF">KCG35_07725</name>
</gene>
<dbReference type="InterPro" id="IPR016181">
    <property type="entry name" value="Acyl_CoA_acyltransferase"/>
</dbReference>
<dbReference type="CDD" id="cd04301">
    <property type="entry name" value="NAT_SF"/>
    <property type="match status" value="1"/>
</dbReference>
<accession>A0ABS5ZA75</accession>
<proteinExistence type="predicted"/>
<dbReference type="InterPro" id="IPR000182">
    <property type="entry name" value="GNAT_dom"/>
</dbReference>
<evidence type="ECO:0000259" key="1">
    <source>
        <dbReference type="Pfam" id="PF00583"/>
    </source>
</evidence>